<proteinExistence type="predicted"/>
<accession>A0A0D2NEZ9</accession>
<protein>
    <submittedName>
        <fullName evidence="2">Uncharacterized protein</fullName>
    </submittedName>
</protein>
<gene>
    <name evidence="2" type="ORF">HYPSUDRAFT_396306</name>
</gene>
<organism evidence="2 3">
    <name type="scientific">Hypholoma sublateritium (strain FD-334 SS-4)</name>
    <dbReference type="NCBI Taxonomy" id="945553"/>
    <lineage>
        <taxon>Eukaryota</taxon>
        <taxon>Fungi</taxon>
        <taxon>Dikarya</taxon>
        <taxon>Basidiomycota</taxon>
        <taxon>Agaricomycotina</taxon>
        <taxon>Agaricomycetes</taxon>
        <taxon>Agaricomycetidae</taxon>
        <taxon>Agaricales</taxon>
        <taxon>Agaricineae</taxon>
        <taxon>Strophariaceae</taxon>
        <taxon>Hypholoma</taxon>
    </lineage>
</organism>
<sequence length="289" mass="32103">MGIWASKSRSQTGREEDRGLQMGAPARLRNTAEKTPSEERLFGAAVFTQVLMPRTCWSRAACAAQASAGAGRACITRTTHRKRSPDSRAQRLGGSQIPAARVHRRRQCRLCLQVAAIVRRLRDAPPMPPQCSLRGLRTREFDAEERHGVGDAHAHILSRLLGCTWLFVHRRTQNPGAVAWGRREDCVSRRGSAQAAADGGRHTYSGKLRPERLQFKLYGLTLHLVIQERSARGTRGRWTSRVIKRPVSVNDGCPWSCRAATGGVLERSSFIVVVVHQQMRGKRGFPDGT</sequence>
<dbReference type="EMBL" id="KN817651">
    <property type="protein sequence ID" value="KJA15201.1"/>
    <property type="molecule type" value="Genomic_DNA"/>
</dbReference>
<reference evidence="3" key="1">
    <citation type="submission" date="2014-04" db="EMBL/GenBank/DDBJ databases">
        <title>Evolutionary Origins and Diversification of the Mycorrhizal Mutualists.</title>
        <authorList>
            <consortium name="DOE Joint Genome Institute"/>
            <consortium name="Mycorrhizal Genomics Consortium"/>
            <person name="Kohler A."/>
            <person name="Kuo A."/>
            <person name="Nagy L.G."/>
            <person name="Floudas D."/>
            <person name="Copeland A."/>
            <person name="Barry K.W."/>
            <person name="Cichocki N."/>
            <person name="Veneault-Fourrey C."/>
            <person name="LaButti K."/>
            <person name="Lindquist E.A."/>
            <person name="Lipzen A."/>
            <person name="Lundell T."/>
            <person name="Morin E."/>
            <person name="Murat C."/>
            <person name="Riley R."/>
            <person name="Ohm R."/>
            <person name="Sun H."/>
            <person name="Tunlid A."/>
            <person name="Henrissat B."/>
            <person name="Grigoriev I.V."/>
            <person name="Hibbett D.S."/>
            <person name="Martin F."/>
        </authorList>
    </citation>
    <scope>NUCLEOTIDE SEQUENCE [LARGE SCALE GENOMIC DNA]</scope>
    <source>
        <strain evidence="3">FD-334 SS-4</strain>
    </source>
</reference>
<keyword evidence="3" id="KW-1185">Reference proteome</keyword>
<name>A0A0D2NEZ9_HYPSF</name>
<feature type="region of interest" description="Disordered" evidence="1">
    <location>
        <begin position="77"/>
        <end position="96"/>
    </location>
</feature>
<evidence type="ECO:0000313" key="3">
    <source>
        <dbReference type="Proteomes" id="UP000054270"/>
    </source>
</evidence>
<evidence type="ECO:0000313" key="2">
    <source>
        <dbReference type="EMBL" id="KJA15201.1"/>
    </source>
</evidence>
<dbReference type="Proteomes" id="UP000054270">
    <property type="component" value="Unassembled WGS sequence"/>
</dbReference>
<dbReference type="AlphaFoldDB" id="A0A0D2NEZ9"/>
<feature type="region of interest" description="Disordered" evidence="1">
    <location>
        <begin position="1"/>
        <end position="35"/>
    </location>
</feature>
<evidence type="ECO:0000256" key="1">
    <source>
        <dbReference type="SAM" id="MobiDB-lite"/>
    </source>
</evidence>